<evidence type="ECO:0000256" key="9">
    <source>
        <dbReference type="SAM" id="Phobius"/>
    </source>
</evidence>
<evidence type="ECO:0000313" key="11">
    <source>
        <dbReference type="EMBL" id="MCV7420609.1"/>
    </source>
</evidence>
<dbReference type="RefSeq" id="WP_263995391.1">
    <property type="nucleotide sequence ID" value="NZ_JACKVK010000005.1"/>
</dbReference>
<dbReference type="GO" id="GO:0005886">
    <property type="term" value="C:plasma membrane"/>
    <property type="evidence" value="ECO:0007669"/>
    <property type="project" value="UniProtKB-SubCell"/>
</dbReference>
<keyword evidence="5 9" id="KW-1133">Transmembrane helix</keyword>
<dbReference type="Pfam" id="PF18967">
    <property type="entry name" value="PycTM"/>
    <property type="match status" value="1"/>
</dbReference>
<protein>
    <recommendedName>
        <fullName evidence="10">Pycsar effector protein domain-containing protein</fullName>
    </recommendedName>
</protein>
<reference evidence="11" key="1">
    <citation type="submission" date="2020-07" db="EMBL/GenBank/DDBJ databases">
        <authorList>
            <person name="Pettersson B.M.F."/>
            <person name="Behra P.R.K."/>
            <person name="Ramesh M."/>
            <person name="Das S."/>
            <person name="Dasgupta S."/>
            <person name="Kirsebom L.A."/>
        </authorList>
    </citation>
    <scope>NUCLEOTIDE SEQUENCE</scope>
    <source>
        <strain evidence="11">DSM 44838</strain>
    </source>
</reference>
<evidence type="ECO:0000256" key="1">
    <source>
        <dbReference type="ARBA" id="ARBA00004236"/>
    </source>
</evidence>
<keyword evidence="12" id="KW-1185">Reference proteome</keyword>
<evidence type="ECO:0000256" key="5">
    <source>
        <dbReference type="ARBA" id="ARBA00022989"/>
    </source>
</evidence>
<evidence type="ECO:0000256" key="4">
    <source>
        <dbReference type="ARBA" id="ARBA00022741"/>
    </source>
</evidence>
<sequence length="183" mass="18908">MSDIVDDASSGRRDQDSPSDTTQAWQAIGVLTGWIQHAEAKTAGILAAASVLGGPLLRYATDHRPPSTAATTAAVLCGIAALLSAICCVLALLPSISLQRGRKSDDILLIPPTEAFSAAGATGAEVAILAGDSRRLTEYLATQVLANSAVARRKSFWANCALLALLVGVVAFILLSLLAGIWI</sequence>
<evidence type="ECO:0000256" key="8">
    <source>
        <dbReference type="SAM" id="MobiDB-lite"/>
    </source>
</evidence>
<dbReference type="GO" id="GO:0051607">
    <property type="term" value="P:defense response to virus"/>
    <property type="evidence" value="ECO:0007669"/>
    <property type="project" value="UniProtKB-KW"/>
</dbReference>
<feature type="transmembrane region" description="Helical" evidence="9">
    <location>
        <begin position="156"/>
        <end position="182"/>
    </location>
</feature>
<evidence type="ECO:0000256" key="2">
    <source>
        <dbReference type="ARBA" id="ARBA00022475"/>
    </source>
</evidence>
<evidence type="ECO:0000256" key="7">
    <source>
        <dbReference type="ARBA" id="ARBA00023136"/>
    </source>
</evidence>
<dbReference type="InterPro" id="IPR043760">
    <property type="entry name" value="PycTM_dom"/>
</dbReference>
<comment type="subcellular location">
    <subcellularLocation>
        <location evidence="1">Cell membrane</location>
    </subcellularLocation>
</comment>
<organism evidence="11 12">
    <name type="scientific">Mycobacterium yunnanensis</name>
    <dbReference type="NCBI Taxonomy" id="368477"/>
    <lineage>
        <taxon>Bacteria</taxon>
        <taxon>Bacillati</taxon>
        <taxon>Actinomycetota</taxon>
        <taxon>Actinomycetes</taxon>
        <taxon>Mycobacteriales</taxon>
        <taxon>Mycobacteriaceae</taxon>
        <taxon>Mycobacterium</taxon>
    </lineage>
</organism>
<comment type="caution">
    <text evidence="11">The sequence shown here is derived from an EMBL/GenBank/DDBJ whole genome shotgun (WGS) entry which is preliminary data.</text>
</comment>
<dbReference type="Proteomes" id="UP001141629">
    <property type="component" value="Unassembled WGS sequence"/>
</dbReference>
<evidence type="ECO:0000313" key="12">
    <source>
        <dbReference type="Proteomes" id="UP001141629"/>
    </source>
</evidence>
<keyword evidence="6" id="KW-0051">Antiviral defense</keyword>
<evidence type="ECO:0000256" key="6">
    <source>
        <dbReference type="ARBA" id="ARBA00023118"/>
    </source>
</evidence>
<dbReference type="GO" id="GO:0000166">
    <property type="term" value="F:nucleotide binding"/>
    <property type="evidence" value="ECO:0007669"/>
    <property type="project" value="UniProtKB-KW"/>
</dbReference>
<name>A0A9X2Z0A5_9MYCO</name>
<keyword evidence="2" id="KW-1003">Cell membrane</keyword>
<reference evidence="11" key="2">
    <citation type="journal article" date="2022" name="BMC Genomics">
        <title>Comparative genome analysis of mycobacteria focusing on tRNA and non-coding RNA.</title>
        <authorList>
            <person name="Behra P.R.K."/>
            <person name="Pettersson B.M.F."/>
            <person name="Ramesh M."/>
            <person name="Das S."/>
            <person name="Dasgupta S."/>
            <person name="Kirsebom L.A."/>
        </authorList>
    </citation>
    <scope>NUCLEOTIDE SEQUENCE</scope>
    <source>
        <strain evidence="11">DSM 44838</strain>
    </source>
</reference>
<keyword evidence="3 9" id="KW-0812">Transmembrane</keyword>
<keyword evidence="7 9" id="KW-0472">Membrane</keyword>
<dbReference type="AlphaFoldDB" id="A0A9X2Z0A5"/>
<feature type="transmembrane region" description="Helical" evidence="9">
    <location>
        <begin position="73"/>
        <end position="93"/>
    </location>
</feature>
<feature type="domain" description="Pycsar effector protein" evidence="10">
    <location>
        <begin position="24"/>
        <end position="178"/>
    </location>
</feature>
<proteinExistence type="predicted"/>
<evidence type="ECO:0000259" key="10">
    <source>
        <dbReference type="Pfam" id="PF18967"/>
    </source>
</evidence>
<accession>A0A9X2Z0A5</accession>
<keyword evidence="4" id="KW-0547">Nucleotide-binding</keyword>
<gene>
    <name evidence="11" type="ORF">H7K45_08660</name>
</gene>
<evidence type="ECO:0000256" key="3">
    <source>
        <dbReference type="ARBA" id="ARBA00022692"/>
    </source>
</evidence>
<dbReference type="EMBL" id="JACKVK010000005">
    <property type="protein sequence ID" value="MCV7420609.1"/>
    <property type="molecule type" value="Genomic_DNA"/>
</dbReference>
<feature type="region of interest" description="Disordered" evidence="8">
    <location>
        <begin position="1"/>
        <end position="21"/>
    </location>
</feature>